<dbReference type="GO" id="GO:0004397">
    <property type="term" value="F:histidine ammonia-lyase activity"/>
    <property type="evidence" value="ECO:0007669"/>
    <property type="project" value="UniProtKB-UniRule"/>
</dbReference>
<dbReference type="EMBL" id="PQWM01000083">
    <property type="protein sequence ID" value="RDZ05425.1"/>
    <property type="molecule type" value="Genomic_DNA"/>
</dbReference>
<dbReference type="UniPathway" id="UPA00379">
    <property type="reaction ID" value="UER00549"/>
</dbReference>
<evidence type="ECO:0000256" key="5">
    <source>
        <dbReference type="ARBA" id="ARBA00049269"/>
    </source>
</evidence>
<evidence type="ECO:0000313" key="8">
    <source>
        <dbReference type="EMBL" id="RDZ05425.1"/>
    </source>
</evidence>
<evidence type="ECO:0000256" key="4">
    <source>
        <dbReference type="ARBA" id="ARBA00023239"/>
    </source>
</evidence>
<comment type="similarity">
    <text evidence="7">Belongs to the PAL/histidase family.</text>
</comment>
<protein>
    <recommendedName>
        <fullName evidence="2 6">Histidine ammonia-lyase</fullName>
        <ecNumber evidence="2 6">4.3.1.3</ecNumber>
    </recommendedName>
</protein>
<dbReference type="PANTHER" id="PTHR10362">
    <property type="entry name" value="HISTIDINE AMMONIA-LYASE"/>
    <property type="match status" value="1"/>
</dbReference>
<comment type="catalytic activity">
    <reaction evidence="5">
        <text>L-histidine = trans-urocanate + NH4(+)</text>
        <dbReference type="Rhea" id="RHEA:21232"/>
        <dbReference type="ChEBI" id="CHEBI:17771"/>
        <dbReference type="ChEBI" id="CHEBI:28938"/>
        <dbReference type="ChEBI" id="CHEBI:57595"/>
        <dbReference type="EC" id="4.3.1.3"/>
    </reaction>
</comment>
<proteinExistence type="inferred from homology"/>
<dbReference type="FunFam" id="1.10.275.10:FF:000005">
    <property type="entry name" value="Histidine ammonia-lyase"/>
    <property type="match status" value="1"/>
</dbReference>
<dbReference type="CDD" id="cd00332">
    <property type="entry name" value="PAL-HAL"/>
    <property type="match status" value="1"/>
</dbReference>
<dbReference type="EC" id="4.3.1.3" evidence="2 6"/>
<dbReference type="GO" id="GO:0019557">
    <property type="term" value="P:L-histidine catabolic process to glutamate and formate"/>
    <property type="evidence" value="ECO:0007669"/>
    <property type="project" value="UniProtKB-UniPathway"/>
</dbReference>
<dbReference type="Gene3D" id="1.20.200.10">
    <property type="entry name" value="Fumarase/aspartase (Central domain)"/>
    <property type="match status" value="1"/>
</dbReference>
<dbReference type="SUPFAM" id="SSF48557">
    <property type="entry name" value="L-aspartase-like"/>
    <property type="match status" value="1"/>
</dbReference>
<keyword evidence="4 7" id="KW-0456">Lyase</keyword>
<evidence type="ECO:0000256" key="6">
    <source>
        <dbReference type="NCBIfam" id="TIGR01225"/>
    </source>
</evidence>
<reference evidence="8 9" key="1">
    <citation type="journal article" date="2018" name="Appl. Environ. Microbiol.">
        <title>Antimicrobial susceptibility testing and tentative epidemiological cut-off values of five Bacillus species relevant for use as animal feed additives or for plant protection.</title>
        <authorList>
            <person name="Agerso Y."/>
            <person name="Stuer-Lauridsen B."/>
            <person name="Bjerre K."/>
            <person name="Jensen M.G."/>
            <person name="Johansen E."/>
            <person name="Bennedsen M."/>
            <person name="Brockmann E."/>
            <person name="Nielsen B."/>
        </authorList>
    </citation>
    <scope>NUCLEOTIDE SEQUENCE [LARGE SCALE GENOMIC DNA]</scope>
    <source>
        <strain evidence="8 9">CHCC20162</strain>
    </source>
</reference>
<dbReference type="NCBIfam" id="TIGR01225">
    <property type="entry name" value="hutH"/>
    <property type="match status" value="1"/>
</dbReference>
<evidence type="ECO:0000256" key="7">
    <source>
        <dbReference type="RuleBase" id="RU003954"/>
    </source>
</evidence>
<dbReference type="GO" id="GO:0005737">
    <property type="term" value="C:cytoplasm"/>
    <property type="evidence" value="ECO:0007669"/>
    <property type="project" value="InterPro"/>
</dbReference>
<dbReference type="NCBIfam" id="NF006871">
    <property type="entry name" value="PRK09367.1"/>
    <property type="match status" value="1"/>
</dbReference>
<evidence type="ECO:0000256" key="3">
    <source>
        <dbReference type="ARBA" id="ARBA00022808"/>
    </source>
</evidence>
<dbReference type="AlphaFoldDB" id="A0A3D8WTN8"/>
<dbReference type="InterPro" id="IPR008948">
    <property type="entry name" value="L-Aspartase-like"/>
</dbReference>
<dbReference type="Gene3D" id="1.10.275.10">
    <property type="entry name" value="Fumarase/aspartase (N-terminal domain)"/>
    <property type="match status" value="1"/>
</dbReference>
<gene>
    <name evidence="8" type="primary">hutH</name>
    <name evidence="8" type="ORF">C3744_29725</name>
</gene>
<comment type="pathway">
    <text evidence="1">Amino-acid degradation; L-histidine degradation into L-glutamate; N-formimidoyl-L-glutamate from L-histidine: step 1/3.</text>
</comment>
<dbReference type="FunFam" id="1.20.200.10:FF:000003">
    <property type="entry name" value="Histidine ammonia-lyase"/>
    <property type="match status" value="1"/>
</dbReference>
<dbReference type="InterPro" id="IPR005921">
    <property type="entry name" value="HutH"/>
</dbReference>
<dbReference type="Proteomes" id="UP000256519">
    <property type="component" value="Unassembled WGS sequence"/>
</dbReference>
<name>A0A3D8WTN8_PRIMG</name>
<comment type="caution">
    <text evidence="8">The sequence shown here is derived from an EMBL/GenBank/DDBJ whole genome shotgun (WGS) entry which is preliminary data.</text>
</comment>
<evidence type="ECO:0000256" key="2">
    <source>
        <dbReference type="ARBA" id="ARBA00012994"/>
    </source>
</evidence>
<keyword evidence="3" id="KW-0369">Histidine metabolism</keyword>
<dbReference type="Pfam" id="PF00221">
    <property type="entry name" value="Lyase_aromatic"/>
    <property type="match status" value="1"/>
</dbReference>
<accession>A0A3D8WTN8</accession>
<sequence>MEVRETKVVIEDNLTIKDLVAVARHHASLELSEKRKKCIIQARKLVERFVEENQVIYGITTGVGENSKVRISTTESKEMQKKLIMSHACGVGEPLKPEQVRAIMVMMIQNFSQGYSGIRLETVEALIKLLNKGVTPIVPKEGSLGYLNHQAHISLVLLGMGEAKYKGIVMSGKEALQSIGISELELHEKEGLSLINGTVDMTGIGALAIYDAMNLLKSADIISMMSFEALRGTYYAFDPRISQVKLHPGQQKTTSNIHKIINGSKIAETFKEYRTQDALSIRSIPQVHGACKDAMNYAKEVVEREMNSATDNPLIFHEGEKGVAISSSNCHGEAVALAMDFLTIAISELANISERRVFRLLSPQHSELPPFLVEKSGVNSGYMISQYVAAALVSDNKVYSHPSSVDSIPTTAGQEDHVSMGTSAALKALKVISNTEKVLGIELMCSSQGLDFLKPLESGIGTEAAYQLLRQHVPSLEDDRVISEDINQSENLVHTGALVKQVEIKIGELQV</sequence>
<evidence type="ECO:0000256" key="1">
    <source>
        <dbReference type="ARBA" id="ARBA00005113"/>
    </source>
</evidence>
<evidence type="ECO:0000313" key="9">
    <source>
        <dbReference type="Proteomes" id="UP000256519"/>
    </source>
</evidence>
<dbReference type="GO" id="GO:0019556">
    <property type="term" value="P:L-histidine catabolic process to glutamate and formamide"/>
    <property type="evidence" value="ECO:0007669"/>
    <property type="project" value="UniProtKB-UniPathway"/>
</dbReference>
<dbReference type="InterPro" id="IPR001106">
    <property type="entry name" value="Aromatic_Lyase"/>
</dbReference>
<organism evidence="8 9">
    <name type="scientific">Priestia megaterium</name>
    <name type="common">Bacillus megaterium</name>
    <dbReference type="NCBI Taxonomy" id="1404"/>
    <lineage>
        <taxon>Bacteria</taxon>
        <taxon>Bacillati</taxon>
        <taxon>Bacillota</taxon>
        <taxon>Bacilli</taxon>
        <taxon>Bacillales</taxon>
        <taxon>Bacillaceae</taxon>
        <taxon>Priestia</taxon>
    </lineage>
</organism>
<dbReference type="InterPro" id="IPR024083">
    <property type="entry name" value="Fumarase/histidase_N"/>
</dbReference>